<dbReference type="InterPro" id="IPR015943">
    <property type="entry name" value="WD40/YVTN_repeat-like_dom_sf"/>
</dbReference>
<organism evidence="3">
    <name type="scientific">marine metagenome</name>
    <dbReference type="NCBI Taxonomy" id="408172"/>
    <lineage>
        <taxon>unclassified sequences</taxon>
        <taxon>metagenomes</taxon>
        <taxon>ecological metagenomes</taxon>
    </lineage>
</organism>
<dbReference type="Gene3D" id="2.130.10.10">
    <property type="entry name" value="YVTN repeat-like/Quinoprotein amine dehydrogenase"/>
    <property type="match status" value="1"/>
</dbReference>
<evidence type="ECO:0000313" key="3">
    <source>
        <dbReference type="EMBL" id="SVD43571.1"/>
    </source>
</evidence>
<dbReference type="PANTHER" id="PTHR44394:SF1">
    <property type="entry name" value="BETA-ALANINE-ACTIVATING ENZYME"/>
    <property type="match status" value="1"/>
</dbReference>
<gene>
    <name evidence="3" type="ORF">METZ01_LOCUS396425</name>
</gene>
<dbReference type="SMART" id="SM00564">
    <property type="entry name" value="PQQ"/>
    <property type="match status" value="1"/>
</dbReference>
<protein>
    <recommendedName>
        <fullName evidence="2">Pyrrolo-quinoline quinone repeat domain-containing protein</fullName>
    </recommendedName>
</protein>
<evidence type="ECO:0000259" key="2">
    <source>
        <dbReference type="Pfam" id="PF13360"/>
    </source>
</evidence>
<dbReference type="InterPro" id="IPR002372">
    <property type="entry name" value="PQQ_rpt_dom"/>
</dbReference>
<feature type="domain" description="Pyrrolo-quinoline quinone repeat" evidence="2">
    <location>
        <begin position="48"/>
        <end position="115"/>
    </location>
</feature>
<evidence type="ECO:0000256" key="1">
    <source>
        <dbReference type="SAM" id="MobiDB-lite"/>
    </source>
</evidence>
<dbReference type="AlphaFoldDB" id="A0A382VCF7"/>
<reference evidence="3" key="1">
    <citation type="submission" date="2018-05" db="EMBL/GenBank/DDBJ databases">
        <authorList>
            <person name="Lanie J.A."/>
            <person name="Ng W.-L."/>
            <person name="Kazmierczak K.M."/>
            <person name="Andrzejewski T.M."/>
            <person name="Davidsen T.M."/>
            <person name="Wayne K.J."/>
            <person name="Tettelin H."/>
            <person name="Glass J.I."/>
            <person name="Rusch D."/>
            <person name="Podicherti R."/>
            <person name="Tsui H.-C.T."/>
            <person name="Winkler M.E."/>
        </authorList>
    </citation>
    <scope>NUCLEOTIDE SEQUENCE</scope>
</reference>
<accession>A0A382VCF7</accession>
<dbReference type="PROSITE" id="PS51257">
    <property type="entry name" value="PROKAR_LIPOPROTEIN"/>
    <property type="match status" value="1"/>
</dbReference>
<dbReference type="InterPro" id="IPR011047">
    <property type="entry name" value="Quinoprotein_ADH-like_sf"/>
</dbReference>
<name>A0A382VCF7_9ZZZZ</name>
<dbReference type="GO" id="GO:0043041">
    <property type="term" value="P:amino acid activation for nonribosomal peptide biosynthetic process"/>
    <property type="evidence" value="ECO:0007669"/>
    <property type="project" value="TreeGrafter"/>
</dbReference>
<dbReference type="InterPro" id="IPR052091">
    <property type="entry name" value="Beta-ala_Activ/Resist"/>
</dbReference>
<dbReference type="PANTHER" id="PTHR44394">
    <property type="entry name" value="BETA-ALANINE-ACTIVATING ENZYME"/>
    <property type="match status" value="1"/>
</dbReference>
<dbReference type="Pfam" id="PF13360">
    <property type="entry name" value="PQQ_2"/>
    <property type="match status" value="1"/>
</dbReference>
<sequence length="117" mass="12492">MKHLFFALFSLIFLAGCEKKKEAEPQDQAKASAKPVAPVSKQAPPKTSLKTTAKKSGTVLWEFKMGGYVDSSPAIGSDGTVYVGSRDNKLYALSGKNGVKLWEFETGSYVSSSPAIG</sequence>
<dbReference type="SUPFAM" id="SSF50998">
    <property type="entry name" value="Quinoprotein alcohol dehydrogenase-like"/>
    <property type="match status" value="1"/>
</dbReference>
<dbReference type="EMBL" id="UINC01150493">
    <property type="protein sequence ID" value="SVD43571.1"/>
    <property type="molecule type" value="Genomic_DNA"/>
</dbReference>
<feature type="region of interest" description="Disordered" evidence="1">
    <location>
        <begin position="24"/>
        <end position="51"/>
    </location>
</feature>
<proteinExistence type="predicted"/>
<dbReference type="InterPro" id="IPR018391">
    <property type="entry name" value="PQQ_b-propeller_rpt"/>
</dbReference>
<feature type="non-terminal residue" evidence="3">
    <location>
        <position position="117"/>
    </location>
</feature>